<keyword evidence="2" id="KW-1185">Reference proteome</keyword>
<sequence length="414" mass="45306">MAVHSTAAFASPELCNKTLQGSLLPTANTCFKPREGFLCLNRSLSRYASPQRHRNLSSVVVAATDTEVSEDVKTEGTKTDDFLTRIYRLPSMQSMIDPQPFTISSVDEGGVKDWHPATVLSVVEVAAGVRRIVIEAEISREMVSIENAYTAAGRLAQLKVNGGTVVKVVASSPPFSLRANEPVLVKARGDIPSGMTKQAQYYLSVKHPLELLVYEAETPQVFSLKEGDEVELGPFNFDGLDLRPVMFLTRYPTLLFFASGKGIAIAKAIIEARDNDVGSMNLGRRVDIRLFYWSPDPSKVLFKDKFEVWENEKLKVRPAVGALEGQDWDGHVGTFMSLWDDDDIEYDPSTTGVIVCVDSMAKAEVDKLLADAGIPEKQFCKGDLSAAGITKLVSAWHLSAGNIGAHILPVKDLL</sequence>
<evidence type="ECO:0000313" key="1">
    <source>
        <dbReference type="EMBL" id="KAI5084333.1"/>
    </source>
</evidence>
<dbReference type="PANTHER" id="PTHR47215:SF3">
    <property type="entry name" value="FAD-BINDING FR-TYPE DOMAIN-CONTAINING PROTEIN"/>
    <property type="match status" value="1"/>
</dbReference>
<evidence type="ECO:0000313" key="2">
    <source>
        <dbReference type="Proteomes" id="UP000886520"/>
    </source>
</evidence>
<organism evidence="1 2">
    <name type="scientific">Adiantum capillus-veneris</name>
    <name type="common">Maidenhair fern</name>
    <dbReference type="NCBI Taxonomy" id="13818"/>
    <lineage>
        <taxon>Eukaryota</taxon>
        <taxon>Viridiplantae</taxon>
        <taxon>Streptophyta</taxon>
        <taxon>Embryophyta</taxon>
        <taxon>Tracheophyta</taxon>
        <taxon>Polypodiopsida</taxon>
        <taxon>Polypodiidae</taxon>
        <taxon>Polypodiales</taxon>
        <taxon>Pteridineae</taxon>
        <taxon>Pteridaceae</taxon>
        <taxon>Vittarioideae</taxon>
        <taxon>Adiantum</taxon>
    </lineage>
</organism>
<protein>
    <recommendedName>
        <fullName evidence="3">FAD-binding FR-type domain-containing protein</fullName>
    </recommendedName>
</protein>
<proteinExistence type="predicted"/>
<dbReference type="OrthoDB" id="1856718at2759"/>
<dbReference type="AlphaFoldDB" id="A0A9D4VF35"/>
<reference evidence="1" key="1">
    <citation type="submission" date="2021-01" db="EMBL/GenBank/DDBJ databases">
        <title>Adiantum capillus-veneris genome.</title>
        <authorList>
            <person name="Fang Y."/>
            <person name="Liao Q."/>
        </authorList>
    </citation>
    <scope>NUCLEOTIDE SEQUENCE</scope>
    <source>
        <strain evidence="1">H3</strain>
        <tissue evidence="1">Leaf</tissue>
    </source>
</reference>
<name>A0A9D4VF35_ADICA</name>
<dbReference type="Gene3D" id="3.40.50.80">
    <property type="entry name" value="Nucleotide-binding domain of ferredoxin-NADP reductase (FNR) module"/>
    <property type="match status" value="1"/>
</dbReference>
<dbReference type="Proteomes" id="UP000886520">
    <property type="component" value="Chromosome 1"/>
</dbReference>
<dbReference type="InterPro" id="IPR039261">
    <property type="entry name" value="FNR_nucleotide-bd"/>
</dbReference>
<dbReference type="EMBL" id="JABFUD020000001">
    <property type="protein sequence ID" value="KAI5084333.1"/>
    <property type="molecule type" value="Genomic_DNA"/>
</dbReference>
<dbReference type="PANTHER" id="PTHR47215">
    <property type="match status" value="1"/>
</dbReference>
<evidence type="ECO:0008006" key="3">
    <source>
        <dbReference type="Google" id="ProtNLM"/>
    </source>
</evidence>
<gene>
    <name evidence="1" type="ORF">GOP47_0000502</name>
</gene>
<comment type="caution">
    <text evidence="1">The sequence shown here is derived from an EMBL/GenBank/DDBJ whole genome shotgun (WGS) entry which is preliminary data.</text>
</comment>
<accession>A0A9D4VF35</accession>
<dbReference type="SUPFAM" id="SSF52343">
    <property type="entry name" value="Ferredoxin reductase-like, C-terminal NADP-linked domain"/>
    <property type="match status" value="1"/>
</dbReference>